<evidence type="ECO:0000313" key="2">
    <source>
        <dbReference type="Proteomes" id="UP000324748"/>
    </source>
</evidence>
<name>A0A5B0N1W2_PUCGR</name>
<sequence length="115" mass="13015">MSAADNVILDIYINENVPIPLVRQNAKRCDDEVMSCVQLTSLAGGRIQKTNLAHVVGLNQVFYSTQLPDTGDPGRTRREDSIDNVAERLRRLTRILLLRIDAPVSVYHQLEFLRL</sequence>
<keyword evidence="2" id="KW-1185">Reference proteome</keyword>
<dbReference type="EMBL" id="VSWC01000119">
    <property type="protein sequence ID" value="KAA1082812.1"/>
    <property type="molecule type" value="Genomic_DNA"/>
</dbReference>
<proteinExistence type="predicted"/>
<evidence type="ECO:0000313" key="1">
    <source>
        <dbReference type="EMBL" id="KAA1082812.1"/>
    </source>
</evidence>
<accession>A0A5B0N1W2</accession>
<dbReference type="Proteomes" id="UP000324748">
    <property type="component" value="Unassembled WGS sequence"/>
</dbReference>
<dbReference type="AlphaFoldDB" id="A0A5B0N1W2"/>
<gene>
    <name evidence="1" type="ORF">PGT21_015323</name>
</gene>
<protein>
    <submittedName>
        <fullName evidence="1">Uncharacterized protein</fullName>
    </submittedName>
</protein>
<comment type="caution">
    <text evidence="1">The sequence shown here is derived from an EMBL/GenBank/DDBJ whole genome shotgun (WGS) entry which is preliminary data.</text>
</comment>
<reference evidence="1 2" key="1">
    <citation type="submission" date="2019-05" db="EMBL/GenBank/DDBJ databases">
        <title>Emergence of the Ug99 lineage of the wheat stem rust pathogen through somatic hybridization.</title>
        <authorList>
            <person name="Li F."/>
            <person name="Upadhyaya N.M."/>
            <person name="Sperschneider J."/>
            <person name="Matny O."/>
            <person name="Nguyen-Phuc H."/>
            <person name="Mago R."/>
            <person name="Raley C."/>
            <person name="Miller M.E."/>
            <person name="Silverstein K.A.T."/>
            <person name="Henningsen E."/>
            <person name="Hirsch C.D."/>
            <person name="Visser B."/>
            <person name="Pretorius Z.A."/>
            <person name="Steffenson B.J."/>
            <person name="Schwessinger B."/>
            <person name="Dodds P.N."/>
            <person name="Figueroa M."/>
        </authorList>
    </citation>
    <scope>NUCLEOTIDE SEQUENCE [LARGE SCALE GENOMIC DNA]</scope>
    <source>
        <strain evidence="1">21-0</strain>
    </source>
</reference>
<organism evidence="1 2">
    <name type="scientific">Puccinia graminis f. sp. tritici</name>
    <dbReference type="NCBI Taxonomy" id="56615"/>
    <lineage>
        <taxon>Eukaryota</taxon>
        <taxon>Fungi</taxon>
        <taxon>Dikarya</taxon>
        <taxon>Basidiomycota</taxon>
        <taxon>Pucciniomycotina</taxon>
        <taxon>Pucciniomycetes</taxon>
        <taxon>Pucciniales</taxon>
        <taxon>Pucciniaceae</taxon>
        <taxon>Puccinia</taxon>
    </lineage>
</organism>